<dbReference type="Pfam" id="PF02544">
    <property type="entry name" value="Steroid_dh"/>
    <property type="match status" value="1"/>
</dbReference>
<dbReference type="GO" id="GO:0006629">
    <property type="term" value="P:lipid metabolic process"/>
    <property type="evidence" value="ECO:0007669"/>
    <property type="project" value="InterPro"/>
</dbReference>
<evidence type="ECO:0000256" key="6">
    <source>
        <dbReference type="ARBA" id="ARBA00023136"/>
    </source>
</evidence>
<keyword evidence="7" id="KW-0732">Signal</keyword>
<dbReference type="AlphaFoldDB" id="A0A4Q2DYT1"/>
<dbReference type="SUPFAM" id="SSF53474">
    <property type="entry name" value="alpha/beta-Hydrolases"/>
    <property type="match status" value="1"/>
</dbReference>
<dbReference type="Proteomes" id="UP000290288">
    <property type="component" value="Unassembled WGS sequence"/>
</dbReference>
<evidence type="ECO:0000259" key="8">
    <source>
        <dbReference type="Pfam" id="PF00135"/>
    </source>
</evidence>
<comment type="subcellular location">
    <subcellularLocation>
        <location evidence="1">Membrane</location>
        <topology evidence="1">Multi-pass membrane protein</topology>
    </subcellularLocation>
</comment>
<dbReference type="InterPro" id="IPR002018">
    <property type="entry name" value="CarbesteraseB"/>
</dbReference>
<dbReference type="OrthoDB" id="408631at2759"/>
<keyword evidence="4" id="KW-0378">Hydrolase</keyword>
<evidence type="ECO:0000259" key="9">
    <source>
        <dbReference type="Pfam" id="PF02544"/>
    </source>
</evidence>
<dbReference type="Gene3D" id="3.40.50.1820">
    <property type="entry name" value="alpha/beta hydrolase"/>
    <property type="match status" value="1"/>
</dbReference>
<gene>
    <name evidence="11" type="ORF">EST38_g350</name>
</gene>
<feature type="domain" description="TECR-like N-terminal" evidence="10">
    <location>
        <begin position="545"/>
        <end position="591"/>
    </location>
</feature>
<evidence type="ECO:0000313" key="12">
    <source>
        <dbReference type="Proteomes" id="UP000290288"/>
    </source>
</evidence>
<organism evidence="11 12">
    <name type="scientific">Candolleomyces aberdarensis</name>
    <dbReference type="NCBI Taxonomy" id="2316362"/>
    <lineage>
        <taxon>Eukaryota</taxon>
        <taxon>Fungi</taxon>
        <taxon>Dikarya</taxon>
        <taxon>Basidiomycota</taxon>
        <taxon>Agaricomycotina</taxon>
        <taxon>Agaricomycetes</taxon>
        <taxon>Agaricomycetidae</taxon>
        <taxon>Agaricales</taxon>
        <taxon>Agaricineae</taxon>
        <taxon>Psathyrellaceae</taxon>
        <taxon>Candolleomyces</taxon>
    </lineage>
</organism>
<dbReference type="Pfam" id="PF21696">
    <property type="entry name" value="TECR_N"/>
    <property type="match status" value="1"/>
</dbReference>
<evidence type="ECO:0000259" key="10">
    <source>
        <dbReference type="Pfam" id="PF21696"/>
    </source>
</evidence>
<accession>A0A4Q2DYT1</accession>
<dbReference type="PANTHER" id="PTHR11559">
    <property type="entry name" value="CARBOXYLESTERASE"/>
    <property type="match status" value="1"/>
</dbReference>
<evidence type="ECO:0000256" key="3">
    <source>
        <dbReference type="ARBA" id="ARBA00022692"/>
    </source>
</evidence>
<sequence length="830" mass="92238">MLVLVTVFTLLLSFWHRDSLFTLAAPPTSASRDIVDTGYAEYLGNRTFPNTVAYLGIPYAEPPLGSRRFRAPLPLNTTRVRAETKGKVVDATEYPEFCIQGTTGGGDAGGAGSEDCLKVNIYAPAGATRRSKLPVLFYIHGGGYIYGNPRNWPFEHWVNQSPNVVIVSVYYRLSSFGFLSIPELRDSANGDLNAGFLDQIQALRWIQDNIASFGGDPSKVTINGESAGGASVELHLVARVGQGERLFRGAIAQSVYRTPLPTPEQQTPLFQYYADKAGCGAGSVAEQLECLRKAPVSALARAQDSTISPDFTASGYNTFHPVVDGKTIRDFPTRLIAEGKFTRVPLIVGATTNETLSGGTDVGVALRRFFPSIRDEDITELQQAYPIQSFSSDALRFQSVTGDSQLKCANTILGTAFSESVGTWVYRYNQRNPTNPSPSVTHAAENWMMFLGTNTGFNGTTTFSDMTPVETAFASELIAYWLSFVRSGNPNSFKLSRSPVWTKYTAARRNKIVLQQSLAMVSITVSAAAKPPSLAKGLPATLDLSEEATIKDVKTKIAEKFPKFKTARQKLSLKGEKKALDDDAKLATVFGGKLDGAELQVKDLGPQVSWRTVFLVEYGGPLLIHPWIYYFPKAWYGKEFEHSTLQKYVFVFVMLHFLKRELETLFVHRFSHGTMPFFNLFKNSAHYHILSGFMLAFDIYAPKFKEGSHHIVGSYRNNETYLWAFAGLWAFAEVSNLHTHITLRNLRPPGTRVRAIPRGYGFNLISCPNYFFETLGWAVICAMTNTLSAYIFLGVSTVQMTLWALKKHKNYKKEFGKEYPRRKAIFPFVL</sequence>
<proteinExistence type="inferred from homology"/>
<dbReference type="STRING" id="2316362.A0A4Q2DYT1"/>
<keyword evidence="6" id="KW-0472">Membrane</keyword>
<feature type="signal peptide" evidence="7">
    <location>
        <begin position="1"/>
        <end position="30"/>
    </location>
</feature>
<reference evidence="11 12" key="1">
    <citation type="submission" date="2019-01" db="EMBL/GenBank/DDBJ databases">
        <title>Draft genome sequence of Psathyrella aberdarensis IHI B618.</title>
        <authorList>
            <person name="Buettner E."/>
            <person name="Kellner H."/>
        </authorList>
    </citation>
    <scope>NUCLEOTIDE SEQUENCE [LARGE SCALE GENOMIC DNA]</scope>
    <source>
        <strain evidence="11 12">IHI B618</strain>
    </source>
</reference>
<dbReference type="GO" id="GO:0016787">
    <property type="term" value="F:hydrolase activity"/>
    <property type="evidence" value="ECO:0007669"/>
    <property type="project" value="UniProtKB-KW"/>
</dbReference>
<evidence type="ECO:0000256" key="2">
    <source>
        <dbReference type="ARBA" id="ARBA00005964"/>
    </source>
</evidence>
<dbReference type="InterPro" id="IPR001104">
    <property type="entry name" value="3-oxo-5_a-steroid_4-DH_C"/>
</dbReference>
<keyword evidence="5" id="KW-1133">Transmembrane helix</keyword>
<keyword evidence="12" id="KW-1185">Reference proteome</keyword>
<name>A0A4Q2DYT1_9AGAR</name>
<comment type="similarity">
    <text evidence="2">Belongs to the type-B carboxylesterase/lipase family.</text>
</comment>
<protein>
    <submittedName>
        <fullName evidence="11">Uncharacterized protein</fullName>
    </submittedName>
</protein>
<evidence type="ECO:0000313" key="11">
    <source>
        <dbReference type="EMBL" id="RXW25559.1"/>
    </source>
</evidence>
<dbReference type="PROSITE" id="PS00122">
    <property type="entry name" value="CARBOXYLESTERASE_B_1"/>
    <property type="match status" value="1"/>
</dbReference>
<evidence type="ECO:0000256" key="1">
    <source>
        <dbReference type="ARBA" id="ARBA00004141"/>
    </source>
</evidence>
<comment type="caution">
    <text evidence="11">The sequence shown here is derived from an EMBL/GenBank/DDBJ whole genome shotgun (WGS) entry which is preliminary data.</text>
</comment>
<feature type="domain" description="Carboxylesterase type B" evidence="8">
    <location>
        <begin position="50"/>
        <end position="514"/>
    </location>
</feature>
<dbReference type="Pfam" id="PF00135">
    <property type="entry name" value="COesterase"/>
    <property type="match status" value="1"/>
</dbReference>
<evidence type="ECO:0000256" key="5">
    <source>
        <dbReference type="ARBA" id="ARBA00022989"/>
    </source>
</evidence>
<dbReference type="GO" id="GO:0016020">
    <property type="term" value="C:membrane"/>
    <property type="evidence" value="ECO:0007669"/>
    <property type="project" value="UniProtKB-SubCell"/>
</dbReference>
<keyword evidence="3" id="KW-0812">Transmembrane</keyword>
<dbReference type="InterPro" id="IPR050309">
    <property type="entry name" value="Type-B_Carboxylest/Lipase"/>
</dbReference>
<dbReference type="InterPro" id="IPR029058">
    <property type="entry name" value="AB_hydrolase_fold"/>
</dbReference>
<evidence type="ECO:0000256" key="7">
    <source>
        <dbReference type="SAM" id="SignalP"/>
    </source>
</evidence>
<feature type="domain" description="3-oxo-5-alpha-steroid 4-dehydrogenase C-terminal" evidence="9">
    <location>
        <begin position="674"/>
        <end position="830"/>
    </location>
</feature>
<feature type="chain" id="PRO_5020578254" evidence="7">
    <location>
        <begin position="31"/>
        <end position="830"/>
    </location>
</feature>
<dbReference type="InterPro" id="IPR049127">
    <property type="entry name" value="TECR-like_N"/>
</dbReference>
<dbReference type="EMBL" id="SDEE01000004">
    <property type="protein sequence ID" value="RXW25559.1"/>
    <property type="molecule type" value="Genomic_DNA"/>
</dbReference>
<dbReference type="PROSITE" id="PS50244">
    <property type="entry name" value="S5A_REDUCTASE"/>
    <property type="match status" value="1"/>
</dbReference>
<dbReference type="InterPro" id="IPR019826">
    <property type="entry name" value="Carboxylesterase_B_AS"/>
</dbReference>
<dbReference type="GO" id="GO:0016627">
    <property type="term" value="F:oxidoreductase activity, acting on the CH-CH group of donors"/>
    <property type="evidence" value="ECO:0007669"/>
    <property type="project" value="InterPro"/>
</dbReference>
<evidence type="ECO:0000256" key="4">
    <source>
        <dbReference type="ARBA" id="ARBA00022801"/>
    </source>
</evidence>